<comment type="caution">
    <text evidence="1">The sequence shown here is derived from an EMBL/GenBank/DDBJ whole genome shotgun (WGS) entry which is preliminary data.</text>
</comment>
<accession>A0ACB8UDX7</accession>
<keyword evidence="2" id="KW-1185">Reference proteome</keyword>
<reference evidence="1" key="1">
    <citation type="journal article" date="2021" name="Environ. Microbiol.">
        <title>Gene family expansions and transcriptome signatures uncover fungal adaptations to wood decay.</title>
        <authorList>
            <person name="Hage H."/>
            <person name="Miyauchi S."/>
            <person name="Viragh M."/>
            <person name="Drula E."/>
            <person name="Min B."/>
            <person name="Chaduli D."/>
            <person name="Navarro D."/>
            <person name="Favel A."/>
            <person name="Norest M."/>
            <person name="Lesage-Meessen L."/>
            <person name="Balint B."/>
            <person name="Merenyi Z."/>
            <person name="de Eugenio L."/>
            <person name="Morin E."/>
            <person name="Martinez A.T."/>
            <person name="Baldrian P."/>
            <person name="Stursova M."/>
            <person name="Martinez M.J."/>
            <person name="Novotny C."/>
            <person name="Magnuson J.K."/>
            <person name="Spatafora J.W."/>
            <person name="Maurice S."/>
            <person name="Pangilinan J."/>
            <person name="Andreopoulos W."/>
            <person name="LaButti K."/>
            <person name="Hundley H."/>
            <person name="Na H."/>
            <person name="Kuo A."/>
            <person name="Barry K."/>
            <person name="Lipzen A."/>
            <person name="Henrissat B."/>
            <person name="Riley R."/>
            <person name="Ahrendt S."/>
            <person name="Nagy L.G."/>
            <person name="Grigoriev I.V."/>
            <person name="Martin F."/>
            <person name="Rosso M.N."/>
        </authorList>
    </citation>
    <scope>NUCLEOTIDE SEQUENCE</scope>
    <source>
        <strain evidence="1">CBS 384.51</strain>
    </source>
</reference>
<sequence length="320" mass="36030">MSWILNPDGDGGGRRTRQRPDKLTNLPTTGISTSTAPGTPGTPGKGPRTPGSAASLPGSPWAEFPLKDNYPKVQDPAEDDREVSTKQANRPFLNYAKYREEREKQHEEWLKRKEEREVKLARGEEVGPEEPDPTAEREVGCLGLLQFIVIVLAIVVLTGKFFTGSYLWEQDFQKTLVSWIPKTDQRLFSERTLAVFTGENPGQPIYIAIDGDVYDVSSSPHTYGPGGSYHFMAGRDAARAFATGCFATHRTHDIRDLNSRERSSLEHWKKFFADSTKYKKVGQVLHEPVDPRSPVPEPCDPKRAKEQTKQPEEQKHRDEL</sequence>
<protein>
    <submittedName>
        <fullName evidence="1">Cytochrome b5</fullName>
    </submittedName>
</protein>
<evidence type="ECO:0000313" key="2">
    <source>
        <dbReference type="Proteomes" id="UP001055072"/>
    </source>
</evidence>
<evidence type="ECO:0000313" key="1">
    <source>
        <dbReference type="EMBL" id="KAI0092552.1"/>
    </source>
</evidence>
<proteinExistence type="predicted"/>
<gene>
    <name evidence="1" type="ORF">BDY19DRAFT_924957</name>
</gene>
<name>A0ACB8UDX7_9APHY</name>
<dbReference type="Proteomes" id="UP001055072">
    <property type="component" value="Unassembled WGS sequence"/>
</dbReference>
<dbReference type="EMBL" id="MU274903">
    <property type="protein sequence ID" value="KAI0092552.1"/>
    <property type="molecule type" value="Genomic_DNA"/>
</dbReference>
<organism evidence="1 2">
    <name type="scientific">Irpex rosettiformis</name>
    <dbReference type="NCBI Taxonomy" id="378272"/>
    <lineage>
        <taxon>Eukaryota</taxon>
        <taxon>Fungi</taxon>
        <taxon>Dikarya</taxon>
        <taxon>Basidiomycota</taxon>
        <taxon>Agaricomycotina</taxon>
        <taxon>Agaricomycetes</taxon>
        <taxon>Polyporales</taxon>
        <taxon>Irpicaceae</taxon>
        <taxon>Irpex</taxon>
    </lineage>
</organism>